<dbReference type="PROSITE" id="PS51898">
    <property type="entry name" value="TYR_RECOMBINASE"/>
    <property type="match status" value="1"/>
</dbReference>
<evidence type="ECO:0000313" key="6">
    <source>
        <dbReference type="EMBL" id="MFC4200684.1"/>
    </source>
</evidence>
<dbReference type="EMBL" id="JBHSBV010000002">
    <property type="protein sequence ID" value="MFC4200684.1"/>
    <property type="molecule type" value="Genomic_DNA"/>
</dbReference>
<proteinExistence type="inferred from homology"/>
<gene>
    <name evidence="6" type="ORF">ACFOY1_06945</name>
</gene>
<sequence length="339" mass="38631">MRARPKAKGKLYYYYDMGGKPRKERPLGCDYILALQEWAKLEQVASIAKPTFNDAADRYLIDELPHKAPRSQQDNLKELPNLREFFGDGLLDEIEPVHINQFMAWRVKKARDWLRKHGKSIDKESGHVRANRERALFSHIFNYARGKGLTAATNPCLGIETLDESGRDVYVEDSTYKIVWDAAREPLRDAMDLAYLTGQRPADTVSMTERDIKDGHLHVKQGKTGKKIRIAVEGDLAAVIERIRARRRGHKVVTMHLVINQYGRPVSRRTVAAWLRDVRKATGIDPDSFKFMDLRAKAGTDKDDAQGMIAAQNQLGHTTPKTTARYVRNRLGKKVSPTR</sequence>
<dbReference type="InterPro" id="IPR010998">
    <property type="entry name" value="Integrase_recombinase_N"/>
</dbReference>
<evidence type="ECO:0000256" key="3">
    <source>
        <dbReference type="ARBA" id="ARBA00023125"/>
    </source>
</evidence>
<name>A0ABV8NW43_9BURK</name>
<dbReference type="InterPro" id="IPR013762">
    <property type="entry name" value="Integrase-like_cat_sf"/>
</dbReference>
<protein>
    <submittedName>
        <fullName evidence="6">Tyrosine-type recombinase/integrase</fullName>
    </submittedName>
</protein>
<dbReference type="RefSeq" id="WP_246600488.1">
    <property type="nucleotide sequence ID" value="NZ_JAHTBN010000003.1"/>
</dbReference>
<dbReference type="Pfam" id="PF00589">
    <property type="entry name" value="Phage_integrase"/>
    <property type="match status" value="1"/>
</dbReference>
<dbReference type="InterPro" id="IPR011010">
    <property type="entry name" value="DNA_brk_join_enz"/>
</dbReference>
<dbReference type="SUPFAM" id="SSF56349">
    <property type="entry name" value="DNA breaking-rejoining enzymes"/>
    <property type="match status" value="1"/>
</dbReference>
<comment type="similarity">
    <text evidence="1">Belongs to the 'phage' integrase family.</text>
</comment>
<feature type="domain" description="Tyr recombinase" evidence="5">
    <location>
        <begin position="165"/>
        <end position="339"/>
    </location>
</feature>
<evidence type="ECO:0000256" key="2">
    <source>
        <dbReference type="ARBA" id="ARBA00022908"/>
    </source>
</evidence>
<keyword evidence="3" id="KW-0238">DNA-binding</keyword>
<dbReference type="Gene3D" id="1.10.443.10">
    <property type="entry name" value="Intergrase catalytic core"/>
    <property type="match status" value="1"/>
</dbReference>
<keyword evidence="7" id="KW-1185">Reference proteome</keyword>
<dbReference type="Gene3D" id="1.10.150.130">
    <property type="match status" value="1"/>
</dbReference>
<dbReference type="Proteomes" id="UP001595848">
    <property type="component" value="Unassembled WGS sequence"/>
</dbReference>
<comment type="caution">
    <text evidence="6">The sequence shown here is derived from an EMBL/GenBank/DDBJ whole genome shotgun (WGS) entry which is preliminary data.</text>
</comment>
<dbReference type="InterPro" id="IPR002104">
    <property type="entry name" value="Integrase_catalytic"/>
</dbReference>
<dbReference type="InterPro" id="IPR050090">
    <property type="entry name" value="Tyrosine_recombinase_XerCD"/>
</dbReference>
<dbReference type="PANTHER" id="PTHR30349:SF64">
    <property type="entry name" value="PROPHAGE INTEGRASE INTD-RELATED"/>
    <property type="match status" value="1"/>
</dbReference>
<evidence type="ECO:0000313" key="7">
    <source>
        <dbReference type="Proteomes" id="UP001595848"/>
    </source>
</evidence>
<accession>A0ABV8NW43</accession>
<evidence type="ECO:0000259" key="5">
    <source>
        <dbReference type="PROSITE" id="PS51898"/>
    </source>
</evidence>
<dbReference type="PANTHER" id="PTHR30349">
    <property type="entry name" value="PHAGE INTEGRASE-RELATED"/>
    <property type="match status" value="1"/>
</dbReference>
<evidence type="ECO:0000256" key="4">
    <source>
        <dbReference type="ARBA" id="ARBA00023172"/>
    </source>
</evidence>
<evidence type="ECO:0000256" key="1">
    <source>
        <dbReference type="ARBA" id="ARBA00008857"/>
    </source>
</evidence>
<keyword evidence="2" id="KW-0229">DNA integration</keyword>
<reference evidence="7" key="1">
    <citation type="journal article" date="2019" name="Int. J. Syst. Evol. Microbiol.">
        <title>The Global Catalogue of Microorganisms (GCM) 10K type strain sequencing project: providing services to taxonomists for standard genome sequencing and annotation.</title>
        <authorList>
            <consortium name="The Broad Institute Genomics Platform"/>
            <consortium name="The Broad Institute Genome Sequencing Center for Infectious Disease"/>
            <person name="Wu L."/>
            <person name="Ma J."/>
        </authorList>
    </citation>
    <scope>NUCLEOTIDE SEQUENCE [LARGE SCALE GENOMIC DNA]</scope>
    <source>
        <strain evidence="7">LMG 24813</strain>
    </source>
</reference>
<organism evidence="6 7">
    <name type="scientific">Candidimonas humi</name>
    <dbReference type="NCBI Taxonomy" id="683355"/>
    <lineage>
        <taxon>Bacteria</taxon>
        <taxon>Pseudomonadati</taxon>
        <taxon>Pseudomonadota</taxon>
        <taxon>Betaproteobacteria</taxon>
        <taxon>Burkholderiales</taxon>
        <taxon>Alcaligenaceae</taxon>
        <taxon>Candidimonas</taxon>
    </lineage>
</organism>
<keyword evidence="4" id="KW-0233">DNA recombination</keyword>